<evidence type="ECO:0000256" key="14">
    <source>
        <dbReference type="ARBA" id="ARBA00023118"/>
    </source>
</evidence>
<dbReference type="VEuPathDB" id="FungiDB:BO70DRAFT_424160"/>
<comment type="cofactor">
    <cofactor evidence="1">
        <name>Mn(2+)</name>
        <dbReference type="ChEBI" id="CHEBI:29035"/>
    </cofactor>
</comment>
<evidence type="ECO:0000256" key="5">
    <source>
        <dbReference type="ARBA" id="ARBA00022723"/>
    </source>
</evidence>
<evidence type="ECO:0000256" key="15">
    <source>
        <dbReference type="ARBA" id="ARBA00023211"/>
    </source>
</evidence>
<evidence type="ECO:0000256" key="8">
    <source>
        <dbReference type="ARBA" id="ARBA00022801"/>
    </source>
</evidence>
<keyword evidence="13 18" id="KW-0694">RNA-binding</keyword>
<evidence type="ECO:0000256" key="11">
    <source>
        <dbReference type="ARBA" id="ARBA00022840"/>
    </source>
</evidence>
<keyword evidence="8" id="KW-0378">Hydrolase</keyword>
<feature type="domain" description="RNase III" evidence="20">
    <location>
        <begin position="1056"/>
        <end position="1200"/>
    </location>
</feature>
<evidence type="ECO:0000259" key="22">
    <source>
        <dbReference type="PROSITE" id="PS51192"/>
    </source>
</evidence>
<evidence type="ECO:0000256" key="4">
    <source>
        <dbReference type="ARBA" id="ARBA00022721"/>
    </source>
</evidence>
<dbReference type="CDD" id="cd00593">
    <property type="entry name" value="RIBOc"/>
    <property type="match status" value="2"/>
</dbReference>
<keyword evidence="12" id="KW-0460">Magnesium</keyword>
<evidence type="ECO:0000256" key="3">
    <source>
        <dbReference type="ARBA" id="ARBA00020797"/>
    </source>
</evidence>
<evidence type="ECO:0000256" key="9">
    <source>
        <dbReference type="ARBA" id="ARBA00022806"/>
    </source>
</evidence>
<dbReference type="InterPro" id="IPR027417">
    <property type="entry name" value="P-loop_NTPase"/>
</dbReference>
<keyword evidence="7" id="KW-0547">Nucleotide-binding</keyword>
<feature type="compositionally biased region" description="Basic and acidic residues" evidence="19">
    <location>
        <begin position="39"/>
        <end position="49"/>
    </location>
</feature>
<proteinExistence type="inferred from homology"/>
<dbReference type="Pfam" id="PF24995">
    <property type="entry name" value="DSRM_2"/>
    <property type="match status" value="1"/>
</dbReference>
<dbReference type="Pfam" id="PF00271">
    <property type="entry name" value="Helicase_C"/>
    <property type="match status" value="1"/>
</dbReference>
<evidence type="ECO:0000256" key="12">
    <source>
        <dbReference type="ARBA" id="ARBA00022842"/>
    </source>
</evidence>
<feature type="domain" description="Helicase ATP-binding" evidence="22">
    <location>
        <begin position="131"/>
        <end position="312"/>
    </location>
</feature>
<dbReference type="Gene3D" id="1.10.1520.10">
    <property type="entry name" value="Ribonuclease III domain"/>
    <property type="match status" value="2"/>
</dbReference>
<evidence type="ECO:0000313" key="25">
    <source>
        <dbReference type="EMBL" id="PWY84920.1"/>
    </source>
</evidence>
<dbReference type="RefSeq" id="XP_025400262.1">
    <property type="nucleotide sequence ID" value="XM_025547609.1"/>
</dbReference>
<dbReference type="GO" id="GO:0051607">
    <property type="term" value="P:defense response to virus"/>
    <property type="evidence" value="ECO:0007669"/>
    <property type="project" value="UniProtKB-KW"/>
</dbReference>
<dbReference type="FunFam" id="1.10.1520.10:FF:000026">
    <property type="entry name" value="Dicer-like protein 1"/>
    <property type="match status" value="1"/>
</dbReference>
<keyword evidence="15" id="KW-0464">Manganese</keyword>
<keyword evidence="9" id="KW-0347">Helicase</keyword>
<dbReference type="InterPro" id="IPR001650">
    <property type="entry name" value="Helicase_C-like"/>
</dbReference>
<dbReference type="PROSITE" id="PS51192">
    <property type="entry name" value="HELICASE_ATP_BIND_1"/>
    <property type="match status" value="1"/>
</dbReference>
<dbReference type="InterPro" id="IPR056755">
    <property type="entry name" value="DSRM_2"/>
</dbReference>
<dbReference type="Pfam" id="PF00636">
    <property type="entry name" value="Ribonuclease_3"/>
    <property type="match status" value="2"/>
</dbReference>
<dbReference type="GO" id="GO:0005737">
    <property type="term" value="C:cytoplasm"/>
    <property type="evidence" value="ECO:0007669"/>
    <property type="project" value="TreeGrafter"/>
</dbReference>
<gene>
    <name evidence="25" type="ORF">BO70DRAFT_424160</name>
</gene>
<evidence type="ECO:0000256" key="17">
    <source>
        <dbReference type="ARBA" id="ARBA00035116"/>
    </source>
</evidence>
<feature type="region of interest" description="Disordered" evidence="19">
    <location>
        <begin position="14"/>
        <end position="69"/>
    </location>
</feature>
<dbReference type="SUPFAM" id="SSF52540">
    <property type="entry name" value="P-loop containing nucleoside triphosphate hydrolases"/>
    <property type="match status" value="1"/>
</dbReference>
<dbReference type="SMART" id="SM00535">
    <property type="entry name" value="RIBOc"/>
    <property type="match status" value="2"/>
</dbReference>
<evidence type="ECO:0000256" key="19">
    <source>
        <dbReference type="SAM" id="MobiDB-lite"/>
    </source>
</evidence>
<dbReference type="InterPro" id="IPR006935">
    <property type="entry name" value="Helicase/UvrB_N"/>
</dbReference>
<protein>
    <recommendedName>
        <fullName evidence="3">Dicer-like protein 1</fullName>
    </recommendedName>
</protein>
<accession>A0A317WL34</accession>
<dbReference type="SMART" id="SM00490">
    <property type="entry name" value="HELICc"/>
    <property type="match status" value="1"/>
</dbReference>
<dbReference type="FunFam" id="3.40.50.300:FF:001669">
    <property type="entry name" value="Dicer-like protein 1"/>
    <property type="match status" value="1"/>
</dbReference>
<dbReference type="GO" id="GO:0050688">
    <property type="term" value="P:regulation of defense response to virus"/>
    <property type="evidence" value="ECO:0007669"/>
    <property type="project" value="UniProtKB-KW"/>
</dbReference>
<evidence type="ECO:0000259" key="23">
    <source>
        <dbReference type="PROSITE" id="PS51194"/>
    </source>
</evidence>
<dbReference type="PROSITE" id="PS51327">
    <property type="entry name" value="DICER_DSRBF"/>
    <property type="match status" value="1"/>
</dbReference>
<dbReference type="GO" id="GO:0005524">
    <property type="term" value="F:ATP binding"/>
    <property type="evidence" value="ECO:0007669"/>
    <property type="project" value="UniProtKB-KW"/>
</dbReference>
<evidence type="ECO:0000313" key="26">
    <source>
        <dbReference type="Proteomes" id="UP000247233"/>
    </source>
</evidence>
<comment type="function">
    <text evidence="16">Dicer-like endonuclease involved in cleaving double-stranded RNA in the RNA interference (RNAi) pathway. Produces 21 to 25 bp dsRNAs (siRNAs) which target the selective destruction of homologous RNAs leading to sequence-specific suppression of gene expression, called post-transcriptional gene silencing (PTGS). Part of a broad host defense response against viral infection and transposons.</text>
</comment>
<dbReference type="GeneID" id="37069846"/>
<keyword evidence="4" id="KW-0930">Antiviral protein</keyword>
<evidence type="ECO:0000256" key="2">
    <source>
        <dbReference type="ARBA" id="ARBA00001946"/>
    </source>
</evidence>
<dbReference type="Pfam" id="PF04851">
    <property type="entry name" value="ResIII"/>
    <property type="match status" value="1"/>
</dbReference>
<dbReference type="Gene3D" id="3.40.50.300">
    <property type="entry name" value="P-loop containing nucleotide triphosphate hydrolases"/>
    <property type="match status" value="2"/>
</dbReference>
<dbReference type="SMART" id="SM00487">
    <property type="entry name" value="DEXDc"/>
    <property type="match status" value="1"/>
</dbReference>
<dbReference type="Proteomes" id="UP000247233">
    <property type="component" value="Unassembled WGS sequence"/>
</dbReference>
<organism evidence="25 26">
    <name type="scientific">Aspergillus heteromorphus CBS 117.55</name>
    <dbReference type="NCBI Taxonomy" id="1448321"/>
    <lineage>
        <taxon>Eukaryota</taxon>
        <taxon>Fungi</taxon>
        <taxon>Dikarya</taxon>
        <taxon>Ascomycota</taxon>
        <taxon>Pezizomycotina</taxon>
        <taxon>Eurotiomycetes</taxon>
        <taxon>Eurotiomycetidae</taxon>
        <taxon>Eurotiales</taxon>
        <taxon>Aspergillaceae</taxon>
        <taxon>Aspergillus</taxon>
        <taxon>Aspergillus subgen. Circumdati</taxon>
    </lineage>
</organism>
<feature type="domain" description="Dicer dsRNA-binding fold" evidence="24">
    <location>
        <begin position="649"/>
        <end position="739"/>
    </location>
</feature>
<evidence type="ECO:0000259" key="21">
    <source>
        <dbReference type="PROSITE" id="PS50821"/>
    </source>
</evidence>
<dbReference type="SUPFAM" id="SSF69065">
    <property type="entry name" value="RNase III domain-like"/>
    <property type="match status" value="2"/>
</dbReference>
<dbReference type="STRING" id="1448321.A0A317WL34"/>
<evidence type="ECO:0000256" key="13">
    <source>
        <dbReference type="ARBA" id="ARBA00022884"/>
    </source>
</evidence>
<dbReference type="PROSITE" id="PS51194">
    <property type="entry name" value="HELICASE_CTER"/>
    <property type="match status" value="1"/>
</dbReference>
<feature type="domain" description="PAZ" evidence="21">
    <location>
        <begin position="889"/>
        <end position="1017"/>
    </location>
</feature>
<dbReference type="CDD" id="cd18802">
    <property type="entry name" value="SF2_C_dicer"/>
    <property type="match status" value="1"/>
</dbReference>
<keyword evidence="11" id="KW-0067">ATP-binding</keyword>
<feature type="domain" description="RNase III" evidence="20">
    <location>
        <begin position="1251"/>
        <end position="1402"/>
    </location>
</feature>
<sequence length="1533" mass="174048">MSSADLLELDFFADIRIADQTPVPEPPSEEPKASVPAVPEKDVTEKDNVSSDESNDDDQESSNPVGPSEQRILQNAKFEALLAQRADSGPSDNTRSVPSDLPDAQLSIAHLVAKKDLGAGTLDPREYQVELFERAKSQNTIAVLDTGSGKTLIAVLLLKDIIQKELNDRAEEKPHRISFFLVDSVTLAYQQAAVLRNNLDQNVGHFFGAMGTDLWSKEVWDEHFEKNMVIVCTAEILNQCLLNSYIKMSQINLLVFDEAHHTKKDHPYARIVRDSYLEEVPSKRPRIFGMTASPIDTKGDIIEAATKLETLLDSTIATTSNLTLLRQVVKRPVERVWTYGKLEQPFGTTLYKILEDRFGDMPCLEGIFRFAWLATSELGRWCSDRAWARALADDVLPKLEGNVSKTTDTPTSTQVPESAYKEILRIKEASEIVKGHSFDSPDAPAQLSSKVQVLREELSRFFRSPTETKCIVFTQKRYTALILSELFTALEMPFLRPGVLIGVRSSDLAGMNVTFRQQFLSLVRFRSGEINCLFATSVAEEGLDIPDCNLVIRFDLYHTLIQYVQSRGRARHFESTYASMIERHNLDHEERLREVREAEKMMQNFCRTLPEDRLLHGNDHDLEAVLQEKEGNRSFTINATGAKLTYHSATAILARYASSLQYEKEYLAQVNYVVLPSNNAFICEVILPEKSPIRGITGSPAMRKSLAKRSAAFDTCLLLRKNKLLDDYFSSIYHRRLPAMRNAKLAITSKRTTQYDMISKPLLWGRNRGLLPDKLYGTMITFQPSGPLSRDPGRLMLLTREKLPELPGFPIFLEDDIETTILTTPLEEEFTLSAEELDCLTTFTLRVFRDVFHKTYDREPEKMAYWLAPAKMHNSSSTNRSPKQLLDHETLHFVRDNDVIPFSKDASAESLVDRFVYDAWDGRCRFFTVGVEKTLLPSSPPPPFVPRRRFMNDIMNYCSSLSKNSRAKFMAGCHWEQPVLRAEVVRLRRNLLDKMTENEREVETRCFICVEPLKISAIPASTAFSCLAFPAIISRIDAYLISLEACDELELVIKPEFALEAFTKDSDNTEEHRVQQIHIQRGMGKNYERLEFLGDCFLKMATSIALFTQNPEDDEFDYHVNRMCLICNKNLFNTAVKRELYKYIRSRGFSRHTWYPDGLSLLQGKDHSRKVSTEAKHALAEKTIADVCEAIIGASLLSGGTGHRFDMAVKAVSALVDSTSHQASSWREYLLLYTIPRYQAQASDGSERDLCQKVEEKLNYQFTYPRLLRSAFTHPSLPSAWAKVPCYQRLEFLGDSLLDMVCVEDLFYRFPDRDPQWLTEHKMAMVSNKYLGALAVKLGLHTHLKYFSGPLQSQITYYAEEIQTAESESEGAVDYWTVTKDPPKCLPDMVEAYLGAIFVDSNFNFEVVEEFFRQHIKPFFTDMAIYDTFANKHPTTFLHNRLTNEYGCMNYCLKAGEMPAIDGAPAEVLAAVIVHDAVIAEGTASSSRYAKVKASEKALTVLDDITLAEFRKTYHCDCREPNNETRLDIGTAI</sequence>
<comment type="cofactor">
    <cofactor evidence="2">
        <name>Mg(2+)</name>
        <dbReference type="ChEBI" id="CHEBI:18420"/>
    </cofactor>
</comment>
<dbReference type="PROSITE" id="PS00517">
    <property type="entry name" value="RNASE_3_1"/>
    <property type="match status" value="1"/>
</dbReference>
<evidence type="ECO:0000256" key="16">
    <source>
        <dbReference type="ARBA" id="ARBA00025403"/>
    </source>
</evidence>
<keyword evidence="5" id="KW-0479">Metal-binding</keyword>
<keyword evidence="10" id="KW-0862">Zinc</keyword>
<keyword evidence="26" id="KW-1185">Reference proteome</keyword>
<evidence type="ECO:0000256" key="18">
    <source>
        <dbReference type="PROSITE-ProRule" id="PRU00657"/>
    </source>
</evidence>
<dbReference type="OrthoDB" id="416741at2759"/>
<dbReference type="InterPro" id="IPR036389">
    <property type="entry name" value="RNase_III_sf"/>
</dbReference>
<evidence type="ECO:0000256" key="1">
    <source>
        <dbReference type="ARBA" id="ARBA00001936"/>
    </source>
</evidence>
<dbReference type="Pfam" id="PF03368">
    <property type="entry name" value="Dicer_dimer"/>
    <property type="match status" value="1"/>
</dbReference>
<dbReference type="GO" id="GO:0004386">
    <property type="term" value="F:helicase activity"/>
    <property type="evidence" value="ECO:0007669"/>
    <property type="project" value="UniProtKB-KW"/>
</dbReference>
<dbReference type="FunFam" id="1.10.1520.10:FF:000015">
    <property type="entry name" value="Dicer-like protein 1"/>
    <property type="match status" value="1"/>
</dbReference>
<feature type="domain" description="Helicase C-terminal" evidence="23">
    <location>
        <begin position="446"/>
        <end position="616"/>
    </location>
</feature>
<dbReference type="GO" id="GO:0004525">
    <property type="term" value="F:ribonuclease III activity"/>
    <property type="evidence" value="ECO:0007669"/>
    <property type="project" value="InterPro"/>
</dbReference>
<dbReference type="FunFam" id="3.30.160.380:FF:000004">
    <property type="entry name" value="Dicer-like protein 1"/>
    <property type="match status" value="1"/>
</dbReference>
<dbReference type="InterPro" id="IPR003100">
    <property type="entry name" value="PAZ_dom"/>
</dbReference>
<name>A0A317WL34_9EURO</name>
<dbReference type="GO" id="GO:0003723">
    <property type="term" value="F:RNA binding"/>
    <property type="evidence" value="ECO:0007669"/>
    <property type="project" value="UniProtKB-UniRule"/>
</dbReference>
<dbReference type="InterPro" id="IPR014001">
    <property type="entry name" value="Helicase_ATP-bd"/>
</dbReference>
<reference evidence="25 26" key="1">
    <citation type="submission" date="2016-12" db="EMBL/GenBank/DDBJ databases">
        <title>The genomes of Aspergillus section Nigri reveals drivers in fungal speciation.</title>
        <authorList>
            <consortium name="DOE Joint Genome Institute"/>
            <person name="Vesth T.C."/>
            <person name="Nybo J."/>
            <person name="Theobald S."/>
            <person name="Brandl J."/>
            <person name="Frisvad J.C."/>
            <person name="Nielsen K.F."/>
            <person name="Lyhne E.K."/>
            <person name="Kogle M.E."/>
            <person name="Kuo A."/>
            <person name="Riley R."/>
            <person name="Clum A."/>
            <person name="Nolan M."/>
            <person name="Lipzen A."/>
            <person name="Salamov A."/>
            <person name="Henrissat B."/>
            <person name="Wiebenga A."/>
            <person name="De Vries R.P."/>
            <person name="Grigoriev I.V."/>
            <person name="Mortensen U.H."/>
            <person name="Andersen M.R."/>
            <person name="Baker S.E."/>
        </authorList>
    </citation>
    <scope>NUCLEOTIDE SEQUENCE [LARGE SCALE GENOMIC DNA]</scope>
    <source>
        <strain evidence="25 26">CBS 117.55</strain>
    </source>
</reference>
<evidence type="ECO:0000256" key="10">
    <source>
        <dbReference type="ARBA" id="ARBA00022833"/>
    </source>
</evidence>
<evidence type="ECO:0000259" key="24">
    <source>
        <dbReference type="PROSITE" id="PS51327"/>
    </source>
</evidence>
<dbReference type="PROSITE" id="PS50142">
    <property type="entry name" value="RNASE_3_2"/>
    <property type="match status" value="2"/>
</dbReference>
<dbReference type="GO" id="GO:0046872">
    <property type="term" value="F:metal ion binding"/>
    <property type="evidence" value="ECO:0007669"/>
    <property type="project" value="UniProtKB-KW"/>
</dbReference>
<dbReference type="Gene3D" id="3.30.160.380">
    <property type="entry name" value="Dicer dimerisation domain"/>
    <property type="match status" value="1"/>
</dbReference>
<dbReference type="PANTHER" id="PTHR14950">
    <property type="entry name" value="DICER-RELATED"/>
    <property type="match status" value="1"/>
</dbReference>
<dbReference type="InterPro" id="IPR000999">
    <property type="entry name" value="RNase_III_dom"/>
</dbReference>
<evidence type="ECO:0000256" key="7">
    <source>
        <dbReference type="ARBA" id="ARBA00022741"/>
    </source>
</evidence>
<comment type="similarity">
    <text evidence="17 18">Belongs to the helicase family. Dicer subfamily.</text>
</comment>
<dbReference type="InterPro" id="IPR038248">
    <property type="entry name" value="Dicer_dimer_sf"/>
</dbReference>
<evidence type="ECO:0000256" key="6">
    <source>
        <dbReference type="ARBA" id="ARBA00022737"/>
    </source>
</evidence>
<keyword evidence="6" id="KW-0677">Repeat</keyword>
<dbReference type="GO" id="GO:0003677">
    <property type="term" value="F:DNA binding"/>
    <property type="evidence" value="ECO:0007669"/>
    <property type="project" value="InterPro"/>
</dbReference>
<keyword evidence="14" id="KW-0051">Antiviral defense</keyword>
<dbReference type="PANTHER" id="PTHR14950:SF62">
    <property type="entry name" value="DICER-LIKE PROTEIN 1"/>
    <property type="match status" value="1"/>
</dbReference>
<dbReference type="GO" id="GO:0005634">
    <property type="term" value="C:nucleus"/>
    <property type="evidence" value="ECO:0007669"/>
    <property type="project" value="TreeGrafter"/>
</dbReference>
<dbReference type="CDD" id="cd18034">
    <property type="entry name" value="DEXHc_dicer"/>
    <property type="match status" value="1"/>
</dbReference>
<dbReference type="FunFam" id="3.40.50.300:FF:001988">
    <property type="entry name" value="Dicer-like protein 1"/>
    <property type="match status" value="1"/>
</dbReference>
<dbReference type="InterPro" id="IPR005034">
    <property type="entry name" value="Dicer_dimerisation"/>
</dbReference>
<evidence type="ECO:0000259" key="20">
    <source>
        <dbReference type="PROSITE" id="PS50142"/>
    </source>
</evidence>
<comment type="caution">
    <text evidence="25">The sequence shown here is derived from an EMBL/GenBank/DDBJ whole genome shotgun (WGS) entry which is preliminary data.</text>
</comment>
<dbReference type="GO" id="GO:0030422">
    <property type="term" value="P:siRNA processing"/>
    <property type="evidence" value="ECO:0007669"/>
    <property type="project" value="TreeGrafter"/>
</dbReference>
<dbReference type="EMBL" id="MSFL01000009">
    <property type="protein sequence ID" value="PWY84920.1"/>
    <property type="molecule type" value="Genomic_DNA"/>
</dbReference>
<dbReference type="PROSITE" id="PS50821">
    <property type="entry name" value="PAZ"/>
    <property type="match status" value="1"/>
</dbReference>